<reference evidence="3" key="2">
    <citation type="submission" date="2020-12" db="EMBL/GenBank/DDBJ databases">
        <authorList>
            <person name="Kanost M."/>
        </authorList>
    </citation>
    <scope>NUCLEOTIDE SEQUENCE</scope>
</reference>
<dbReference type="AlphaFoldDB" id="A0A921Z649"/>
<feature type="binding site" evidence="2">
    <location>
        <position position="80"/>
    </location>
    <ligand>
        <name>Mg(2+)</name>
        <dbReference type="ChEBI" id="CHEBI:18420"/>
        <label>1</label>
        <note>catalytic</note>
    </ligand>
</feature>
<evidence type="ECO:0000313" key="4">
    <source>
        <dbReference type="Proteomes" id="UP000791440"/>
    </source>
</evidence>
<dbReference type="Gene3D" id="4.10.460.10">
    <property type="entry name" value="Inositol Polyphosphate 1-phosphatase, domain 1"/>
    <property type="match status" value="1"/>
</dbReference>
<dbReference type="SUPFAM" id="SSF56655">
    <property type="entry name" value="Carbohydrate phosphatase"/>
    <property type="match status" value="1"/>
</dbReference>
<name>A0A921Z649_MANSE</name>
<sequence length="343" mass="36914">MADILKTFVRASERAACIARSCCVPESSKEILLVAEKFEGEANTRFEHDFKTIADVLAQESAKTEIAHHFPELANHVRGEECSEIGGINVSIMQDAEETANLLSLLVTPNAAKRMAEAAHCELQLDVCDKINVNISEINVSDIGIWIDPIDATAEFIAGVRHTANADQGLPCVTILIGAYLKSTGEPIMGVINQPFWNGGKGRIVWGISYNGIHKWGGDAMETTADNKIVLMSSAEKSEIIGKVKSSGFVSQSVPGAGHKLLKVVLGEAVAYLVTKGTTFKWDTCAAHAILRAKGGDIVTNDTFTPITYNDPIDADNQVYCNAGGIIAYSDTSVFDKLKEILS</sequence>
<dbReference type="Gene3D" id="3.40.190.80">
    <property type="match status" value="1"/>
</dbReference>
<comment type="caution">
    <text evidence="3">The sequence shown here is derived from an EMBL/GenBank/DDBJ whole genome shotgun (WGS) entry which is preliminary data.</text>
</comment>
<dbReference type="GO" id="GO:0004441">
    <property type="term" value="F:inositol-1,4-bisphosphate 1-phosphatase activity"/>
    <property type="evidence" value="ECO:0007669"/>
    <property type="project" value="TreeGrafter"/>
</dbReference>
<accession>A0A921Z649</accession>
<dbReference type="GO" id="GO:0046854">
    <property type="term" value="P:phosphatidylinositol phosphate biosynthetic process"/>
    <property type="evidence" value="ECO:0007669"/>
    <property type="project" value="InterPro"/>
</dbReference>
<dbReference type="GO" id="GO:0046872">
    <property type="term" value="F:metal ion binding"/>
    <property type="evidence" value="ECO:0007669"/>
    <property type="project" value="UniProtKB-KW"/>
</dbReference>
<evidence type="ECO:0000256" key="1">
    <source>
        <dbReference type="ARBA" id="ARBA00009759"/>
    </source>
</evidence>
<dbReference type="PANTHER" id="PTHR43028">
    <property type="entry name" value="3'(2'),5'-BISPHOSPHATE NUCLEOTIDASE 1"/>
    <property type="match status" value="1"/>
</dbReference>
<feature type="binding site" evidence="2">
    <location>
        <position position="148"/>
    </location>
    <ligand>
        <name>Mg(2+)</name>
        <dbReference type="ChEBI" id="CHEBI:18420"/>
        <label>1</label>
        <note>catalytic</note>
    </ligand>
</feature>
<reference evidence="3" key="1">
    <citation type="journal article" date="2016" name="Insect Biochem. Mol. Biol.">
        <title>Multifaceted biological insights from a draft genome sequence of the tobacco hornworm moth, Manduca sexta.</title>
        <authorList>
            <person name="Kanost M.R."/>
            <person name="Arrese E.L."/>
            <person name="Cao X."/>
            <person name="Chen Y.R."/>
            <person name="Chellapilla S."/>
            <person name="Goldsmith M.R."/>
            <person name="Grosse-Wilde E."/>
            <person name="Heckel D.G."/>
            <person name="Herndon N."/>
            <person name="Jiang H."/>
            <person name="Papanicolaou A."/>
            <person name="Qu J."/>
            <person name="Soulages J.L."/>
            <person name="Vogel H."/>
            <person name="Walters J."/>
            <person name="Waterhouse R.M."/>
            <person name="Ahn S.J."/>
            <person name="Almeida F.C."/>
            <person name="An C."/>
            <person name="Aqrawi P."/>
            <person name="Bretschneider A."/>
            <person name="Bryant W.B."/>
            <person name="Bucks S."/>
            <person name="Chao H."/>
            <person name="Chevignon G."/>
            <person name="Christen J.M."/>
            <person name="Clarke D.F."/>
            <person name="Dittmer N.T."/>
            <person name="Ferguson L.C.F."/>
            <person name="Garavelou S."/>
            <person name="Gordon K.H.J."/>
            <person name="Gunaratna R.T."/>
            <person name="Han Y."/>
            <person name="Hauser F."/>
            <person name="He Y."/>
            <person name="Heidel-Fischer H."/>
            <person name="Hirsh A."/>
            <person name="Hu Y."/>
            <person name="Jiang H."/>
            <person name="Kalra D."/>
            <person name="Klinner C."/>
            <person name="Konig C."/>
            <person name="Kovar C."/>
            <person name="Kroll A.R."/>
            <person name="Kuwar S.S."/>
            <person name="Lee S.L."/>
            <person name="Lehman R."/>
            <person name="Li K."/>
            <person name="Li Z."/>
            <person name="Liang H."/>
            <person name="Lovelace S."/>
            <person name="Lu Z."/>
            <person name="Mansfield J.H."/>
            <person name="McCulloch K.J."/>
            <person name="Mathew T."/>
            <person name="Morton B."/>
            <person name="Muzny D.M."/>
            <person name="Neunemann D."/>
            <person name="Ongeri F."/>
            <person name="Pauchet Y."/>
            <person name="Pu L.L."/>
            <person name="Pyrousis I."/>
            <person name="Rao X.J."/>
            <person name="Redding A."/>
            <person name="Roesel C."/>
            <person name="Sanchez-Gracia A."/>
            <person name="Schaack S."/>
            <person name="Shukla A."/>
            <person name="Tetreau G."/>
            <person name="Wang Y."/>
            <person name="Xiong G.H."/>
            <person name="Traut W."/>
            <person name="Walsh T.K."/>
            <person name="Worley K.C."/>
            <person name="Wu D."/>
            <person name="Wu W."/>
            <person name="Wu Y.Q."/>
            <person name="Zhang X."/>
            <person name="Zou Z."/>
            <person name="Zucker H."/>
            <person name="Briscoe A.D."/>
            <person name="Burmester T."/>
            <person name="Clem R.J."/>
            <person name="Feyereisen R."/>
            <person name="Grimmelikhuijzen C.J.P."/>
            <person name="Hamodrakas S.J."/>
            <person name="Hansson B.S."/>
            <person name="Huguet E."/>
            <person name="Jermiin L.S."/>
            <person name="Lan Q."/>
            <person name="Lehman H.K."/>
            <person name="Lorenzen M."/>
            <person name="Merzendorfer H."/>
            <person name="Michalopoulos I."/>
            <person name="Morton D.B."/>
            <person name="Muthukrishnan S."/>
            <person name="Oakeshott J.G."/>
            <person name="Palmer W."/>
            <person name="Park Y."/>
            <person name="Passarelli A.L."/>
            <person name="Rozas J."/>
            <person name="Schwartz L.M."/>
            <person name="Smith W."/>
            <person name="Southgate A."/>
            <person name="Vilcinskas A."/>
            <person name="Vogt R."/>
            <person name="Wang P."/>
            <person name="Werren J."/>
            <person name="Yu X.Q."/>
            <person name="Zhou J.J."/>
            <person name="Brown S.J."/>
            <person name="Scherer S.E."/>
            <person name="Richards S."/>
            <person name="Blissard G.W."/>
        </authorList>
    </citation>
    <scope>NUCLEOTIDE SEQUENCE</scope>
</reference>
<comment type="similarity">
    <text evidence="1">Belongs to the inositol monophosphatase superfamily.</text>
</comment>
<dbReference type="Pfam" id="PF00459">
    <property type="entry name" value="Inositol_P"/>
    <property type="match status" value="1"/>
</dbReference>
<dbReference type="InterPro" id="IPR050725">
    <property type="entry name" value="CysQ/Inositol_MonoPase"/>
</dbReference>
<dbReference type="InterPro" id="IPR000760">
    <property type="entry name" value="Inositol_monophosphatase-like"/>
</dbReference>
<gene>
    <name evidence="3" type="ORF">O3G_MSEX006829</name>
</gene>
<organism evidence="3 4">
    <name type="scientific">Manduca sexta</name>
    <name type="common">Tobacco hawkmoth</name>
    <name type="synonym">Tobacco hornworm</name>
    <dbReference type="NCBI Taxonomy" id="7130"/>
    <lineage>
        <taxon>Eukaryota</taxon>
        <taxon>Metazoa</taxon>
        <taxon>Ecdysozoa</taxon>
        <taxon>Arthropoda</taxon>
        <taxon>Hexapoda</taxon>
        <taxon>Insecta</taxon>
        <taxon>Pterygota</taxon>
        <taxon>Neoptera</taxon>
        <taxon>Endopterygota</taxon>
        <taxon>Lepidoptera</taxon>
        <taxon>Glossata</taxon>
        <taxon>Ditrysia</taxon>
        <taxon>Bombycoidea</taxon>
        <taxon>Sphingidae</taxon>
        <taxon>Sphinginae</taxon>
        <taxon>Sphingini</taxon>
        <taxon>Manduca</taxon>
    </lineage>
</organism>
<dbReference type="Proteomes" id="UP000791440">
    <property type="component" value="Unassembled WGS sequence"/>
</dbReference>
<dbReference type="Gene3D" id="3.30.540.10">
    <property type="entry name" value="Fructose-1,6-Bisphosphatase, subunit A, domain 1"/>
    <property type="match status" value="1"/>
</dbReference>
<keyword evidence="2" id="KW-0479">Metal-binding</keyword>
<evidence type="ECO:0000256" key="2">
    <source>
        <dbReference type="PIRSR" id="PIRSR600760-2"/>
    </source>
</evidence>
<keyword evidence="2" id="KW-0460">Magnesium</keyword>
<keyword evidence="4" id="KW-1185">Reference proteome</keyword>
<protein>
    <recommendedName>
        <fullName evidence="5">Inositol polyphosphate 1-phosphatase</fullName>
    </recommendedName>
</protein>
<evidence type="ECO:0008006" key="5">
    <source>
        <dbReference type="Google" id="ProtNLM"/>
    </source>
</evidence>
<evidence type="ECO:0000313" key="3">
    <source>
        <dbReference type="EMBL" id="KAG6450902.1"/>
    </source>
</evidence>
<dbReference type="InterPro" id="IPR020550">
    <property type="entry name" value="Inositol_monophosphatase_CS"/>
</dbReference>
<dbReference type="EMBL" id="JH668395">
    <property type="protein sequence ID" value="KAG6450902.1"/>
    <property type="molecule type" value="Genomic_DNA"/>
</dbReference>
<feature type="binding site" evidence="2">
    <location>
        <position position="151"/>
    </location>
    <ligand>
        <name>Mg(2+)</name>
        <dbReference type="ChEBI" id="CHEBI:18420"/>
        <label>1</label>
        <note>catalytic</note>
    </ligand>
</feature>
<feature type="binding site" evidence="2">
    <location>
        <position position="150"/>
    </location>
    <ligand>
        <name>Mg(2+)</name>
        <dbReference type="ChEBI" id="CHEBI:18420"/>
        <label>1</label>
        <note>catalytic</note>
    </ligand>
</feature>
<feature type="binding site" evidence="2">
    <location>
        <position position="283"/>
    </location>
    <ligand>
        <name>Mg(2+)</name>
        <dbReference type="ChEBI" id="CHEBI:18420"/>
        <label>1</label>
        <note>catalytic</note>
    </ligand>
</feature>
<dbReference type="InterPro" id="IPR044897">
    <property type="entry name" value="INPP1_dom_1"/>
</dbReference>
<comment type="cofactor">
    <cofactor evidence="2">
        <name>Mg(2+)</name>
        <dbReference type="ChEBI" id="CHEBI:18420"/>
    </cofactor>
</comment>
<dbReference type="EMBL" id="JH668395">
    <property type="protein sequence ID" value="KAG6450901.1"/>
    <property type="molecule type" value="Genomic_DNA"/>
</dbReference>
<dbReference type="PANTHER" id="PTHR43028:SF3">
    <property type="entry name" value="INOSITOL POLYPHOSPHATE 1-PHOSPHATASE"/>
    <property type="match status" value="1"/>
</dbReference>
<proteinExistence type="inferred from homology"/>
<dbReference type="PROSITE" id="PS00630">
    <property type="entry name" value="IMP_2"/>
    <property type="match status" value="1"/>
</dbReference>